<dbReference type="AlphaFoldDB" id="A0A7D5TX00"/>
<feature type="region of interest" description="Disordered" evidence="1">
    <location>
        <begin position="215"/>
        <end position="237"/>
    </location>
</feature>
<dbReference type="OrthoDB" id="7592at2157"/>
<dbReference type="GeneID" id="56085613"/>
<dbReference type="Pfam" id="PF01987">
    <property type="entry name" value="AIM24"/>
    <property type="match status" value="1"/>
</dbReference>
<protein>
    <submittedName>
        <fullName evidence="2">TIGR00266 family protein</fullName>
    </submittedName>
</protein>
<dbReference type="KEGG" id="hpel:HZS54_23450"/>
<accession>A0A7D5TX00</accession>
<dbReference type="PANTHER" id="PTHR43657:SF1">
    <property type="entry name" value="ALTERED INHERITANCE OF MITOCHONDRIA PROTEIN 24, MITOCHONDRIAL"/>
    <property type="match status" value="1"/>
</dbReference>
<sequence>MRYTIDKRPSYAVLELELAEGEEIETKPGAMMTQSAGIENETSIGGDDGVMGMAKRAMSDERGLIENTYYATDDDAEVTLVPDHPGDITAINVSERGPIRSQSGSLLAWEPLVERSTEMNNRSNLFSSGELTVLGISGQGMAFVSSYGSMYEQQVTPGEPLTVDEDHLVAWSAGLSMDRRKDGSIKSTMLGGEGFVTEFSGEGHVWLQTRNPLTLMSGGTEHEDDDGAGGPSVDDFI</sequence>
<reference evidence="2 3" key="1">
    <citation type="submission" date="2020-07" db="EMBL/GenBank/DDBJ databases">
        <title>Halosimplex litoreum sp. nov. and Halosimplex rubrum sp. nov., isolated from different salt environments.</title>
        <authorList>
            <person name="Cui H."/>
        </authorList>
    </citation>
    <scope>NUCLEOTIDE SEQUENCE [LARGE SCALE GENOMIC DNA]</scope>
    <source>
        <strain evidence="2 3">R2</strain>
    </source>
</reference>
<organism evidence="2 3">
    <name type="scientific">Halosimplex pelagicum</name>
    <dbReference type="NCBI Taxonomy" id="869886"/>
    <lineage>
        <taxon>Archaea</taxon>
        <taxon>Methanobacteriati</taxon>
        <taxon>Methanobacteriota</taxon>
        <taxon>Stenosarchaea group</taxon>
        <taxon>Halobacteria</taxon>
        <taxon>Halobacteriales</taxon>
        <taxon>Haloarculaceae</taxon>
        <taxon>Halosimplex</taxon>
    </lineage>
</organism>
<dbReference type="EMBL" id="CP058909">
    <property type="protein sequence ID" value="QLH84414.1"/>
    <property type="molecule type" value="Genomic_DNA"/>
</dbReference>
<name>A0A7D5TX00_9EURY</name>
<keyword evidence="3" id="KW-1185">Reference proteome</keyword>
<dbReference type="Gene3D" id="3.60.160.10">
    <property type="entry name" value="Mitochondrial biogenesis AIM24"/>
    <property type="match status" value="1"/>
</dbReference>
<dbReference type="InterPro" id="IPR002838">
    <property type="entry name" value="AIM24"/>
</dbReference>
<evidence type="ECO:0000313" key="3">
    <source>
        <dbReference type="Proteomes" id="UP000509346"/>
    </source>
</evidence>
<dbReference type="PANTHER" id="PTHR43657">
    <property type="entry name" value="TRYPTOPHAN RNA-BINDING ATTENUATOR PROTEIN-LIKE PROTEIN"/>
    <property type="match status" value="1"/>
</dbReference>
<dbReference type="RefSeq" id="WP_179919499.1">
    <property type="nucleotide sequence ID" value="NZ_CP058909.1"/>
</dbReference>
<evidence type="ECO:0000313" key="2">
    <source>
        <dbReference type="EMBL" id="QLH84414.1"/>
    </source>
</evidence>
<dbReference type="SUPFAM" id="SSF51219">
    <property type="entry name" value="TRAP-like"/>
    <property type="match status" value="1"/>
</dbReference>
<dbReference type="InterPro" id="IPR036983">
    <property type="entry name" value="AIM24_sf"/>
</dbReference>
<evidence type="ECO:0000256" key="1">
    <source>
        <dbReference type="SAM" id="MobiDB-lite"/>
    </source>
</evidence>
<dbReference type="NCBIfam" id="TIGR00266">
    <property type="entry name" value="TIGR00266 family protein"/>
    <property type="match status" value="1"/>
</dbReference>
<dbReference type="Proteomes" id="UP000509346">
    <property type="component" value="Chromosome"/>
</dbReference>
<gene>
    <name evidence="2" type="ORF">HZS54_23450</name>
</gene>
<dbReference type="InterPro" id="IPR016031">
    <property type="entry name" value="Trp_RNA-bd_attenuator-like_dom"/>
</dbReference>
<proteinExistence type="predicted"/>